<gene>
    <name evidence="1" type="ORF">PL9214100015</name>
</gene>
<dbReference type="AlphaFoldDB" id="A0A1J1LCH8"/>
<name>A0A1J1LCH8_9CYAN</name>
<dbReference type="STRING" id="671072.PL9214100015"/>
<evidence type="ECO:0000313" key="2">
    <source>
        <dbReference type="Proteomes" id="UP000184315"/>
    </source>
</evidence>
<evidence type="ECO:0000313" key="1">
    <source>
        <dbReference type="EMBL" id="CUR30271.1"/>
    </source>
</evidence>
<proteinExistence type="predicted"/>
<dbReference type="EMBL" id="CZDF01000002">
    <property type="protein sequence ID" value="CUR30271.1"/>
    <property type="molecule type" value="Genomic_DNA"/>
</dbReference>
<sequence length="39" mass="4452">MGSAAFNPSEATLDDLKRYVRTYQPDDTENPITSIRYQS</sequence>
<organism evidence="1 2">
    <name type="scientific">Planktothrix tepida PCC 9214</name>
    <dbReference type="NCBI Taxonomy" id="671072"/>
    <lineage>
        <taxon>Bacteria</taxon>
        <taxon>Bacillati</taxon>
        <taxon>Cyanobacteriota</taxon>
        <taxon>Cyanophyceae</taxon>
        <taxon>Oscillatoriophycideae</taxon>
        <taxon>Oscillatoriales</taxon>
        <taxon>Microcoleaceae</taxon>
        <taxon>Planktothrix</taxon>
    </lineage>
</organism>
<keyword evidence="2" id="KW-1185">Reference proteome</keyword>
<protein>
    <submittedName>
        <fullName evidence="1">Uncharacterized protein</fullName>
    </submittedName>
</protein>
<accession>A0A1J1LCH8</accession>
<dbReference type="Proteomes" id="UP000184315">
    <property type="component" value="Unassembled WGS sequence"/>
</dbReference>
<reference evidence="2" key="1">
    <citation type="submission" date="2015-10" db="EMBL/GenBank/DDBJ databases">
        <authorList>
            <person name="Regsiter A."/>
            <person name="william w."/>
        </authorList>
    </citation>
    <scope>NUCLEOTIDE SEQUENCE [LARGE SCALE GENOMIC DNA]</scope>
</reference>